<reference evidence="2" key="1">
    <citation type="submission" date="2018-05" db="EMBL/GenBank/DDBJ databases">
        <authorList>
            <person name="Lanie J.A."/>
            <person name="Ng W.-L."/>
            <person name="Kazmierczak K.M."/>
            <person name="Andrzejewski T.M."/>
            <person name="Davidsen T.M."/>
            <person name="Wayne K.J."/>
            <person name="Tettelin H."/>
            <person name="Glass J.I."/>
            <person name="Rusch D."/>
            <person name="Podicherti R."/>
            <person name="Tsui H.-C.T."/>
            <person name="Winkler M.E."/>
        </authorList>
    </citation>
    <scope>NUCLEOTIDE SEQUENCE</scope>
</reference>
<sequence length="113" mass="13788">MICEQFSFVSKDIYDIIVSFCPEIYVRDCLNVIKRMRMEINDLDNEIKKKRRKIDSYKSSMKEWCPHSELHQEIWFDGHKNNRTYSCILCKCDIDWNERLKITDYKIVSYSRC</sequence>
<evidence type="ECO:0000256" key="1">
    <source>
        <dbReference type="SAM" id="Coils"/>
    </source>
</evidence>
<evidence type="ECO:0000313" key="2">
    <source>
        <dbReference type="EMBL" id="SVA31207.1"/>
    </source>
</evidence>
<accession>A0A381UV43</accession>
<keyword evidence="1" id="KW-0175">Coiled coil</keyword>
<dbReference type="AlphaFoldDB" id="A0A381UV43"/>
<protein>
    <submittedName>
        <fullName evidence="2">Uncharacterized protein</fullName>
    </submittedName>
</protein>
<gene>
    <name evidence="2" type="ORF">METZ01_LOCUS84061</name>
</gene>
<organism evidence="2">
    <name type="scientific">marine metagenome</name>
    <dbReference type="NCBI Taxonomy" id="408172"/>
    <lineage>
        <taxon>unclassified sequences</taxon>
        <taxon>metagenomes</taxon>
        <taxon>ecological metagenomes</taxon>
    </lineage>
</organism>
<dbReference type="EMBL" id="UINC01007063">
    <property type="protein sequence ID" value="SVA31207.1"/>
    <property type="molecule type" value="Genomic_DNA"/>
</dbReference>
<name>A0A381UV43_9ZZZZ</name>
<proteinExistence type="predicted"/>
<feature type="coiled-coil region" evidence="1">
    <location>
        <begin position="26"/>
        <end position="60"/>
    </location>
</feature>